<dbReference type="EMBL" id="CM000780">
    <property type="protein sequence ID" value="AQK57014.1"/>
    <property type="molecule type" value="Genomic_DNA"/>
</dbReference>
<gene>
    <name evidence="1" type="ORF">ZEAMMB73_Zm00001d052344</name>
</gene>
<accession>A0A1D6QGJ1</accession>
<reference evidence="1" key="1">
    <citation type="submission" date="2015-12" db="EMBL/GenBank/DDBJ databases">
        <title>Update maize B73 reference genome by single molecule sequencing technologies.</title>
        <authorList>
            <consortium name="Maize Genome Sequencing Project"/>
            <person name="Ware D."/>
        </authorList>
    </citation>
    <scope>NUCLEOTIDE SEQUENCE</scope>
    <source>
        <tissue evidence="1">Seedling</tissue>
    </source>
</reference>
<organism evidence="1">
    <name type="scientific">Zea mays</name>
    <name type="common">Maize</name>
    <dbReference type="NCBI Taxonomy" id="4577"/>
    <lineage>
        <taxon>Eukaryota</taxon>
        <taxon>Viridiplantae</taxon>
        <taxon>Streptophyta</taxon>
        <taxon>Embryophyta</taxon>
        <taxon>Tracheophyta</taxon>
        <taxon>Spermatophyta</taxon>
        <taxon>Magnoliopsida</taxon>
        <taxon>Liliopsida</taxon>
        <taxon>Poales</taxon>
        <taxon>Poaceae</taxon>
        <taxon>PACMAD clade</taxon>
        <taxon>Panicoideae</taxon>
        <taxon>Andropogonodae</taxon>
        <taxon>Andropogoneae</taxon>
        <taxon>Tripsacinae</taxon>
        <taxon>Zea</taxon>
    </lineage>
</organism>
<evidence type="ECO:0000313" key="1">
    <source>
        <dbReference type="EMBL" id="AQK57014.1"/>
    </source>
</evidence>
<name>A0A1D6QGJ1_MAIZE</name>
<protein>
    <submittedName>
        <fullName evidence="1">PAP/OAS1 substrate-binding domain superfamily</fullName>
    </submittedName>
</protein>
<dbReference type="AlphaFoldDB" id="A0A1D6QGJ1"/>
<sequence>MVDISECSPVPESVPAHPDPASVSPDAWRRFETAALAVVNKIQPTAASEHLRAAVVDYVQRLFWFQARYQVFVPLASLSVWYCLLFSNICPLLDHFWTKTR</sequence>
<proteinExistence type="predicted"/>